<evidence type="ECO:0000313" key="2">
    <source>
        <dbReference type="EMBL" id="ACO87647.1"/>
    </source>
</evidence>
<reference evidence="2" key="1">
    <citation type="journal article" date="2009" name="Acta Trop.">
        <title>Molecular analysis of surface glycoprotein multigene family TrGP expressed on the plasma membrane of Trypanosoma rangeli epimastigotes forms.</title>
        <authorList>
            <person name="Pena C.P."/>
            <person name="Lander N."/>
            <person name="Rodriguez E."/>
            <person name="Crisante G."/>
            <person name="Anez N."/>
            <person name="Ramirez J.L."/>
            <person name="Chiurillo M.A."/>
        </authorList>
    </citation>
    <scope>NUCLEOTIDE SEQUENCE</scope>
    <source>
        <strain evidence="2">MHOM/Ve/99/CH-99</strain>
    </source>
</reference>
<evidence type="ECO:0000256" key="1">
    <source>
        <dbReference type="SAM" id="MobiDB-lite"/>
    </source>
</evidence>
<dbReference type="AlphaFoldDB" id="C3U1A3"/>
<sequence>VFLYNRPLHAMTHKNVDDSDASDRRAADSSAHEDEPVSETRHNAHSPAVVPTDGGAAHNKPTGGFPRPTGTQSAAVKGLALNGGGGDSAGYDGSVSRGMLLVVLGLCGAAAVF</sequence>
<name>C3U1A3_TRYRA</name>
<feature type="compositionally biased region" description="Basic and acidic residues" evidence="1">
    <location>
        <begin position="14"/>
        <end position="42"/>
    </location>
</feature>
<feature type="region of interest" description="Disordered" evidence="1">
    <location>
        <begin position="1"/>
        <end position="72"/>
    </location>
</feature>
<dbReference type="EMBL" id="FJ404798">
    <property type="protein sequence ID" value="ACO87647.1"/>
    <property type="molecule type" value="mRNA"/>
</dbReference>
<feature type="non-terminal residue" evidence="2">
    <location>
        <position position="1"/>
    </location>
</feature>
<protein>
    <submittedName>
        <fullName evidence="2">Group II trans-sialidase superfamily</fullName>
    </submittedName>
</protein>
<accession>C3U1A3</accession>
<proteinExistence type="evidence at transcript level"/>
<organism evidence="2">
    <name type="scientific">Trypanosoma rangeli</name>
    <dbReference type="NCBI Taxonomy" id="5698"/>
    <lineage>
        <taxon>Eukaryota</taxon>
        <taxon>Discoba</taxon>
        <taxon>Euglenozoa</taxon>
        <taxon>Kinetoplastea</taxon>
        <taxon>Metakinetoplastina</taxon>
        <taxon>Trypanosomatida</taxon>
        <taxon>Trypanosomatidae</taxon>
        <taxon>Trypanosoma</taxon>
        <taxon>Herpetosoma</taxon>
    </lineage>
</organism>